<evidence type="ECO:0000313" key="3">
    <source>
        <dbReference type="Proteomes" id="UP000622707"/>
    </source>
</evidence>
<sequence>MDTGVPVTLVMRTVGGRPREIRRALGSAAANTWRPLEVVVVYQGPEGADWDDMQRLPGEFARLPVRVLRNPGCGDRRAENLNIGWAAGRGRYLGFLDDDDSLEPEHLRLLVQAMQSTGSAWAYGQAVLRKEDDALATVSESRPFRRHRFSLQSLWNENFLPIHSVLIDRERLVPALRERPFCEDLDRSEDWDFLLRLAFHHEPAVVEEFTCTYHVSTGARNTNLSLMGGEGEGERQRRNREAWARCKSLVEQRKAELLASLWWAREHFGVVPAQAGETPAAPAPALVTPPAGLRQRAVRKVIRVLERML</sequence>
<dbReference type="InterPro" id="IPR001173">
    <property type="entry name" value="Glyco_trans_2-like"/>
</dbReference>
<dbReference type="EMBL" id="JAEQND010000001">
    <property type="protein sequence ID" value="MBL0423838.1"/>
    <property type="molecule type" value="Genomic_DNA"/>
</dbReference>
<feature type="domain" description="Glycosyltransferase 2-like" evidence="1">
    <location>
        <begin position="18"/>
        <end position="148"/>
    </location>
</feature>
<dbReference type="Pfam" id="PF00535">
    <property type="entry name" value="Glycos_transf_2"/>
    <property type="match status" value="1"/>
</dbReference>
<reference evidence="2 3" key="1">
    <citation type="journal article" date="2017" name="Int. J. Syst. Evol. Microbiol.">
        <title>Ramlibacter alkalitolerans sp. nov., alkali-tolerant bacterium isolated from soil of ginseng.</title>
        <authorList>
            <person name="Lee D.H."/>
            <person name="Cha C.J."/>
        </authorList>
    </citation>
    <scope>NUCLEOTIDE SEQUENCE [LARGE SCALE GENOMIC DNA]</scope>
    <source>
        <strain evidence="2 3">KACC 19305</strain>
    </source>
</reference>
<name>A0ABS1JHZ8_9BURK</name>
<dbReference type="Gene3D" id="3.90.550.10">
    <property type="entry name" value="Spore Coat Polysaccharide Biosynthesis Protein SpsA, Chain A"/>
    <property type="match status" value="1"/>
</dbReference>
<dbReference type="InterPro" id="IPR029044">
    <property type="entry name" value="Nucleotide-diphossugar_trans"/>
</dbReference>
<proteinExistence type="predicted"/>
<dbReference type="Proteomes" id="UP000622707">
    <property type="component" value="Unassembled WGS sequence"/>
</dbReference>
<dbReference type="PANTHER" id="PTHR43685:SF11">
    <property type="entry name" value="GLYCOSYLTRANSFERASE TAGX-RELATED"/>
    <property type="match status" value="1"/>
</dbReference>
<dbReference type="InterPro" id="IPR050834">
    <property type="entry name" value="Glycosyltransf_2"/>
</dbReference>
<dbReference type="SUPFAM" id="SSF53448">
    <property type="entry name" value="Nucleotide-diphospho-sugar transferases"/>
    <property type="match status" value="1"/>
</dbReference>
<evidence type="ECO:0000259" key="1">
    <source>
        <dbReference type="Pfam" id="PF00535"/>
    </source>
</evidence>
<comment type="caution">
    <text evidence="2">The sequence shown here is derived from an EMBL/GenBank/DDBJ whole genome shotgun (WGS) entry which is preliminary data.</text>
</comment>
<gene>
    <name evidence="2" type="ORF">JI746_01865</name>
</gene>
<keyword evidence="3" id="KW-1185">Reference proteome</keyword>
<accession>A0ABS1JHZ8</accession>
<organism evidence="2 3">
    <name type="scientific">Ramlibacter alkalitolerans</name>
    <dbReference type="NCBI Taxonomy" id="2039631"/>
    <lineage>
        <taxon>Bacteria</taxon>
        <taxon>Pseudomonadati</taxon>
        <taxon>Pseudomonadota</taxon>
        <taxon>Betaproteobacteria</taxon>
        <taxon>Burkholderiales</taxon>
        <taxon>Comamonadaceae</taxon>
        <taxon>Ramlibacter</taxon>
    </lineage>
</organism>
<dbReference type="CDD" id="cd00761">
    <property type="entry name" value="Glyco_tranf_GTA_type"/>
    <property type="match status" value="1"/>
</dbReference>
<protein>
    <submittedName>
        <fullName evidence="2">Glycosyltransferase family 2 protein</fullName>
    </submittedName>
</protein>
<dbReference type="PANTHER" id="PTHR43685">
    <property type="entry name" value="GLYCOSYLTRANSFERASE"/>
    <property type="match status" value="1"/>
</dbReference>
<dbReference type="RefSeq" id="WP_236599477.1">
    <property type="nucleotide sequence ID" value="NZ_JAEQND010000001.1"/>
</dbReference>
<evidence type="ECO:0000313" key="2">
    <source>
        <dbReference type="EMBL" id="MBL0423838.1"/>
    </source>
</evidence>